<accession>A0A0E9N342</accession>
<evidence type="ECO:0000313" key="2">
    <source>
        <dbReference type="Proteomes" id="UP000033121"/>
    </source>
</evidence>
<organism evidence="1 2">
    <name type="scientific">Flavihumibacter petaseus NBRC 106054</name>
    <dbReference type="NCBI Taxonomy" id="1220578"/>
    <lineage>
        <taxon>Bacteria</taxon>
        <taxon>Pseudomonadati</taxon>
        <taxon>Bacteroidota</taxon>
        <taxon>Chitinophagia</taxon>
        <taxon>Chitinophagales</taxon>
        <taxon>Chitinophagaceae</taxon>
        <taxon>Flavihumibacter</taxon>
    </lineage>
</organism>
<reference evidence="1 2" key="1">
    <citation type="submission" date="2015-04" db="EMBL/GenBank/DDBJ databases">
        <title>Whole genome shotgun sequence of Flavihumibacter petaseus NBRC 106054.</title>
        <authorList>
            <person name="Miyazawa S."/>
            <person name="Hosoyama A."/>
            <person name="Hashimoto M."/>
            <person name="Noguchi M."/>
            <person name="Tsuchikane K."/>
            <person name="Ohji S."/>
            <person name="Yamazoe A."/>
            <person name="Ichikawa N."/>
            <person name="Kimura A."/>
            <person name="Fujita N."/>
        </authorList>
    </citation>
    <scope>NUCLEOTIDE SEQUENCE [LARGE SCALE GENOMIC DNA]</scope>
    <source>
        <strain evidence="1 2">NBRC 106054</strain>
    </source>
</reference>
<proteinExistence type="predicted"/>
<gene>
    <name evidence="1" type="ORF">FPE01S_03_04150</name>
</gene>
<evidence type="ECO:0000313" key="1">
    <source>
        <dbReference type="EMBL" id="GAO44377.1"/>
    </source>
</evidence>
<protein>
    <recommendedName>
        <fullName evidence="3">Carboxypeptidase regulatory-like domain-containing protein</fullName>
    </recommendedName>
</protein>
<dbReference type="Proteomes" id="UP000033121">
    <property type="component" value="Unassembled WGS sequence"/>
</dbReference>
<dbReference type="RefSeq" id="WP_046370313.1">
    <property type="nucleotide sequence ID" value="NZ_BBWV01000003.1"/>
</dbReference>
<dbReference type="STRING" id="1220578.FPE01S_03_04150"/>
<dbReference type="AlphaFoldDB" id="A0A0E9N342"/>
<comment type="caution">
    <text evidence="1">The sequence shown here is derived from an EMBL/GenBank/DDBJ whole genome shotgun (WGS) entry which is preliminary data.</text>
</comment>
<name>A0A0E9N342_9BACT</name>
<keyword evidence="2" id="KW-1185">Reference proteome</keyword>
<evidence type="ECO:0008006" key="3">
    <source>
        <dbReference type="Google" id="ProtNLM"/>
    </source>
</evidence>
<dbReference type="InterPro" id="IPR008969">
    <property type="entry name" value="CarboxyPept-like_regulatory"/>
</dbReference>
<dbReference type="EMBL" id="BBWV01000003">
    <property type="protein sequence ID" value="GAO44377.1"/>
    <property type="molecule type" value="Genomic_DNA"/>
</dbReference>
<sequence>MDFFRKKKFLFYFLLVCLSWNCQKPHSDEFQPPPVITDATPGNSSPVSASFRGRVVDLQGIPLSAVTVTAGTRSSLTNENGEFELINATVDSLAGLVKASKPGYLNGFRTLIVSKAFHYVEFRLIREEKQGSVVAGTGGTVTFNNGGSATFAANAFISADSTPYTGKVDVMAHFIDPTTPGFETEMPGNLLAIDRNNAATVLTSFGMLAVEMRSENNQPVKLAAGKPATLHFPIPAALLSKAPASIPLWYFDETKGLWKEEGSAVKTGNEYVGQVAHFSFWNCDVPNDYVMLEAVLQTPQGAPLSFVKVDISAGDAGTTSGYANESGMIQGFVPKGKPLHITVKGECDENIYSVDHGPFTQMADLGIIKIQIAPDKLIQFVGDAVNCNNEPVTSGRAEVHYNGKVVATTIENGHYSLSLLRCSGQAEPALLYLVDFTGGKEITFSLDEVADGLNTLPGKTLCDALTNSTATISIDGNTFSFVSPTDSLSYTPRSIIVQRRGANPKISCWFSKDLALGEVPVSAVYYTDEAGRFYYPTGTASATITAFDNYVAGSVSATITRDSGRTVLPIIVNFNMKTSQ</sequence>
<dbReference type="SUPFAM" id="SSF49464">
    <property type="entry name" value="Carboxypeptidase regulatory domain-like"/>
    <property type="match status" value="1"/>
</dbReference>
<dbReference type="OrthoDB" id="973965at2"/>